<feature type="compositionally biased region" description="Low complexity" evidence="2">
    <location>
        <begin position="898"/>
        <end position="912"/>
    </location>
</feature>
<feature type="compositionally biased region" description="Polar residues" evidence="2">
    <location>
        <begin position="303"/>
        <end position="314"/>
    </location>
</feature>
<feature type="coiled-coil region" evidence="1">
    <location>
        <begin position="63"/>
        <end position="212"/>
    </location>
</feature>
<feature type="compositionally biased region" description="Basic and acidic residues" evidence="2">
    <location>
        <begin position="317"/>
        <end position="327"/>
    </location>
</feature>
<proteinExistence type="predicted"/>
<keyword evidence="1" id="KW-0175">Coiled coil</keyword>
<comment type="caution">
    <text evidence="3">The sequence shown here is derived from an EMBL/GenBank/DDBJ whole genome shotgun (WGS) entry which is preliminary data.</text>
</comment>
<feature type="region of interest" description="Disordered" evidence="2">
    <location>
        <begin position="1"/>
        <end position="48"/>
    </location>
</feature>
<evidence type="ECO:0000313" key="4">
    <source>
        <dbReference type="Proteomes" id="UP001146120"/>
    </source>
</evidence>
<organism evidence="3 4">
    <name type="scientific">Lagenidium giganteum</name>
    <dbReference type="NCBI Taxonomy" id="4803"/>
    <lineage>
        <taxon>Eukaryota</taxon>
        <taxon>Sar</taxon>
        <taxon>Stramenopiles</taxon>
        <taxon>Oomycota</taxon>
        <taxon>Peronosporomycetes</taxon>
        <taxon>Pythiales</taxon>
        <taxon>Pythiaceae</taxon>
    </lineage>
</organism>
<evidence type="ECO:0000313" key="3">
    <source>
        <dbReference type="EMBL" id="DBA04373.1"/>
    </source>
</evidence>
<accession>A0AAV2ZBK1</accession>
<dbReference type="AlphaFoldDB" id="A0AAV2ZBK1"/>
<evidence type="ECO:0000256" key="1">
    <source>
        <dbReference type="SAM" id="Coils"/>
    </source>
</evidence>
<reference evidence="3" key="1">
    <citation type="submission" date="2022-11" db="EMBL/GenBank/DDBJ databases">
        <authorList>
            <person name="Morgan W.R."/>
            <person name="Tartar A."/>
        </authorList>
    </citation>
    <scope>NUCLEOTIDE SEQUENCE</scope>
    <source>
        <strain evidence="3">ARSEF 373</strain>
    </source>
</reference>
<gene>
    <name evidence="3" type="ORF">N0F65_002135</name>
</gene>
<evidence type="ECO:0000256" key="2">
    <source>
        <dbReference type="SAM" id="MobiDB-lite"/>
    </source>
</evidence>
<dbReference type="Proteomes" id="UP001146120">
    <property type="component" value="Unassembled WGS sequence"/>
</dbReference>
<feature type="compositionally biased region" description="Polar residues" evidence="2">
    <location>
        <begin position="22"/>
        <end position="32"/>
    </location>
</feature>
<dbReference type="EMBL" id="DAKRPA010000009">
    <property type="protein sequence ID" value="DBA04373.1"/>
    <property type="molecule type" value="Genomic_DNA"/>
</dbReference>
<feature type="region of interest" description="Disordered" evidence="2">
    <location>
        <begin position="303"/>
        <end position="327"/>
    </location>
</feature>
<protein>
    <submittedName>
        <fullName evidence="3">Uncharacterized protein</fullName>
    </submittedName>
</protein>
<name>A0AAV2ZBK1_9STRA</name>
<feature type="coiled-coil region" evidence="1">
    <location>
        <begin position="394"/>
        <end position="892"/>
    </location>
</feature>
<feature type="coiled-coil region" evidence="1">
    <location>
        <begin position="237"/>
        <end position="271"/>
    </location>
</feature>
<feature type="region of interest" description="Disordered" evidence="2">
    <location>
        <begin position="898"/>
        <end position="936"/>
    </location>
</feature>
<reference evidence="3" key="2">
    <citation type="journal article" date="2023" name="Microbiol Resour">
        <title>Decontamination and Annotation of the Draft Genome Sequence of the Oomycete Lagenidium giganteum ARSEF 373.</title>
        <authorList>
            <person name="Morgan W.R."/>
            <person name="Tartar A."/>
        </authorList>
    </citation>
    <scope>NUCLEOTIDE SEQUENCE</scope>
    <source>
        <strain evidence="3">ARSEF 373</strain>
    </source>
</reference>
<sequence length="968" mass="110992">MRGGGESAASASYATPGRDQRSGSIATPSTIGKTPASKYGGEPSPQLMGSVLDQLHAEQRSTIEALTCQVEFYRQREERYKKEMETLRSYARDASGDNERAEMVVKLAAETRSLEEELYALRNKESVVDVEKQDAEARVQHLEFQLNEARGNLARFTKAIEQLELKVQRKDAENQTHGLQLEQELRLKAQTCESLQRELDRVNLQLDNLQTVNLENQRLRSEMQARDTRDAHKETAASMLSEQIEAVKKELEHVKQQKNEFQTTALELQTKLAEAAKDQAAAWLEVEKKKVEIKDLQMRAENSSSMLALREQQSQTEGDRRQQEETERQRLLDIIATLQREKDQAGHQLFDVQSQLDTTTAELKAARTRLLSKDSSVIVSTLKAEITSLKERVRQDIKVETQALRSQKEALEKENMQLHGRCRERDSTIHRLQQNISQFQESIRQSKLDASNLQEQNKRLQVALESAHAQYQQLQDCRSTLADKLDQGLKELLGDDDDVESALREAADLRHELASLKQRNASLEAELGYVRQDAERIQHQARQTAEHVQTKVEALYQEIQDKDRQLMAEKHKALDLQLLEQEKSTWERQVEAIQRSHESREEVLRAEIALRDREVEALKDVEAELRETIATLERTRQEQQHTTDAIAASERHATAEMQSVMKEQERLNAKIEELQQSLEQERAAVAQGKRDKSARERKLLQERKQLENELKKLVERIERASAHNEQLGEQVAKYVRQSRKDHAEIIALETQIKAYRHKIRALEEQLQRGTDQLTHHDDDMGQIQQQLREMTCLRDSYQVELRKLRDALKNAERERDSHQQQRDSAAKRLKMLLRCQEQMKAAAEEHTTALASEIDTMQRQLEQERQRCSGLLSNEKALLRDLQERNASIQKLQQALTLAHQQQQQSRAAAATPPVPQPAQAGRTATPRKVSAPVSLLTPAKELDRLLSNLERISEYSSQHPVAAAPAP</sequence>
<keyword evidence="4" id="KW-1185">Reference proteome</keyword>
<dbReference type="Gene3D" id="1.10.287.1490">
    <property type="match status" value="1"/>
</dbReference>